<evidence type="ECO:0000256" key="1">
    <source>
        <dbReference type="SAM" id="MobiDB-lite"/>
    </source>
</evidence>
<organism evidence="2 3">
    <name type="scientific">Stylosanthes scabra</name>
    <dbReference type="NCBI Taxonomy" id="79078"/>
    <lineage>
        <taxon>Eukaryota</taxon>
        <taxon>Viridiplantae</taxon>
        <taxon>Streptophyta</taxon>
        <taxon>Embryophyta</taxon>
        <taxon>Tracheophyta</taxon>
        <taxon>Spermatophyta</taxon>
        <taxon>Magnoliopsida</taxon>
        <taxon>eudicotyledons</taxon>
        <taxon>Gunneridae</taxon>
        <taxon>Pentapetalae</taxon>
        <taxon>rosids</taxon>
        <taxon>fabids</taxon>
        <taxon>Fabales</taxon>
        <taxon>Fabaceae</taxon>
        <taxon>Papilionoideae</taxon>
        <taxon>50 kb inversion clade</taxon>
        <taxon>dalbergioids sensu lato</taxon>
        <taxon>Dalbergieae</taxon>
        <taxon>Pterocarpus clade</taxon>
        <taxon>Stylosanthes</taxon>
    </lineage>
</organism>
<name>A0ABU6UH24_9FABA</name>
<sequence length="110" mass="11551">MGTRRWGIFPVGTGIGAKSARGSGGDPSGESPTSRNENGESVENGDAKENSPVAGNGVGTKRDFASGDGEREGIPRPAPPRPDTPMCHWCWSRHWLVYAKSAGSTLNPKS</sequence>
<accession>A0ABU6UH24</accession>
<protein>
    <submittedName>
        <fullName evidence="2">Uncharacterized protein</fullName>
    </submittedName>
</protein>
<comment type="caution">
    <text evidence="2">The sequence shown here is derived from an EMBL/GenBank/DDBJ whole genome shotgun (WGS) entry which is preliminary data.</text>
</comment>
<evidence type="ECO:0000313" key="2">
    <source>
        <dbReference type="EMBL" id="MED6160597.1"/>
    </source>
</evidence>
<dbReference type="EMBL" id="JASCZI010121217">
    <property type="protein sequence ID" value="MED6160597.1"/>
    <property type="molecule type" value="Genomic_DNA"/>
</dbReference>
<reference evidence="2 3" key="1">
    <citation type="journal article" date="2023" name="Plants (Basel)">
        <title>Bridging the Gap: Combining Genomics and Transcriptomics Approaches to Understand Stylosanthes scabra, an Orphan Legume from the Brazilian Caatinga.</title>
        <authorList>
            <person name="Ferreira-Neto J.R.C."/>
            <person name="da Silva M.D."/>
            <person name="Binneck E."/>
            <person name="de Melo N.F."/>
            <person name="da Silva R.H."/>
            <person name="de Melo A.L.T.M."/>
            <person name="Pandolfi V."/>
            <person name="Bustamante F.O."/>
            <person name="Brasileiro-Vidal A.C."/>
            <person name="Benko-Iseppon A.M."/>
        </authorList>
    </citation>
    <scope>NUCLEOTIDE SEQUENCE [LARGE SCALE GENOMIC DNA]</scope>
    <source>
        <tissue evidence="2">Leaves</tissue>
    </source>
</reference>
<gene>
    <name evidence="2" type="ORF">PIB30_052910</name>
</gene>
<feature type="region of interest" description="Disordered" evidence="1">
    <location>
        <begin position="1"/>
        <end position="86"/>
    </location>
</feature>
<dbReference type="Proteomes" id="UP001341840">
    <property type="component" value="Unassembled WGS sequence"/>
</dbReference>
<evidence type="ECO:0000313" key="3">
    <source>
        <dbReference type="Proteomes" id="UP001341840"/>
    </source>
</evidence>
<feature type="compositionally biased region" description="Basic and acidic residues" evidence="1">
    <location>
        <begin position="60"/>
        <end position="74"/>
    </location>
</feature>
<keyword evidence="3" id="KW-1185">Reference proteome</keyword>
<feature type="compositionally biased region" description="Polar residues" evidence="1">
    <location>
        <begin position="30"/>
        <end position="41"/>
    </location>
</feature>
<proteinExistence type="predicted"/>